<comment type="caution">
    <text evidence="2">The sequence shown here is derived from an EMBL/GenBank/DDBJ whole genome shotgun (WGS) entry which is preliminary data.</text>
</comment>
<gene>
    <name evidence="2" type="ORF">HJG59_009501</name>
</gene>
<sequence>MDYNSSEALFVRMEKLVAQLAEMGAGAVLVWETGSLGAGAMAAPGAMAQTVGTPVGGRRSFTLSPDSRRSGKPSFEEGRLRQTTTANSGGRVDRGPRPGLSIPGPQNAGVREAYVKAALRRLGRRG</sequence>
<dbReference type="Proteomes" id="UP000550707">
    <property type="component" value="Unassembled WGS sequence"/>
</dbReference>
<reference evidence="2 3" key="1">
    <citation type="journal article" date="2020" name="Nature">
        <title>Six reference-quality genomes reveal evolution of bat adaptations.</title>
        <authorList>
            <person name="Jebb D."/>
            <person name="Huang Z."/>
            <person name="Pippel M."/>
            <person name="Hughes G.M."/>
            <person name="Lavrichenko K."/>
            <person name="Devanna P."/>
            <person name="Winkler S."/>
            <person name="Jermiin L.S."/>
            <person name="Skirmuntt E.C."/>
            <person name="Katzourakis A."/>
            <person name="Burkitt-Gray L."/>
            <person name="Ray D.A."/>
            <person name="Sullivan K.A.M."/>
            <person name="Roscito J.G."/>
            <person name="Kirilenko B.M."/>
            <person name="Davalos L.M."/>
            <person name="Corthals A.P."/>
            <person name="Power M.L."/>
            <person name="Jones G."/>
            <person name="Ransome R.D."/>
            <person name="Dechmann D.K.N."/>
            <person name="Locatelli A.G."/>
            <person name="Puechmaille S.J."/>
            <person name="Fedrigo O."/>
            <person name="Jarvis E.D."/>
            <person name="Hiller M."/>
            <person name="Vernes S.C."/>
            <person name="Myers E.W."/>
            <person name="Teeling E.C."/>
        </authorList>
    </citation>
    <scope>NUCLEOTIDE SEQUENCE [LARGE SCALE GENOMIC DNA]</scope>
    <source>
        <strain evidence="2">MMolMol1</strain>
        <tissue evidence="2">Muscle</tissue>
    </source>
</reference>
<feature type="compositionally biased region" description="Basic and acidic residues" evidence="1">
    <location>
        <begin position="66"/>
        <end position="80"/>
    </location>
</feature>
<dbReference type="InParanoid" id="A0A7J8CZH3"/>
<evidence type="ECO:0000256" key="1">
    <source>
        <dbReference type="SAM" id="MobiDB-lite"/>
    </source>
</evidence>
<dbReference type="AlphaFoldDB" id="A0A7J8CZH3"/>
<proteinExistence type="predicted"/>
<protein>
    <submittedName>
        <fullName evidence="2">Uncharacterized protein</fullName>
    </submittedName>
</protein>
<evidence type="ECO:0000313" key="2">
    <source>
        <dbReference type="EMBL" id="KAF6416225.1"/>
    </source>
</evidence>
<feature type="region of interest" description="Disordered" evidence="1">
    <location>
        <begin position="51"/>
        <end position="108"/>
    </location>
</feature>
<organism evidence="2 3">
    <name type="scientific">Molossus molossus</name>
    <name type="common">Pallas' mastiff bat</name>
    <name type="synonym">Vespertilio molossus</name>
    <dbReference type="NCBI Taxonomy" id="27622"/>
    <lineage>
        <taxon>Eukaryota</taxon>
        <taxon>Metazoa</taxon>
        <taxon>Chordata</taxon>
        <taxon>Craniata</taxon>
        <taxon>Vertebrata</taxon>
        <taxon>Euteleostomi</taxon>
        <taxon>Mammalia</taxon>
        <taxon>Eutheria</taxon>
        <taxon>Laurasiatheria</taxon>
        <taxon>Chiroptera</taxon>
        <taxon>Yangochiroptera</taxon>
        <taxon>Molossidae</taxon>
        <taxon>Molossus</taxon>
    </lineage>
</organism>
<evidence type="ECO:0000313" key="3">
    <source>
        <dbReference type="Proteomes" id="UP000550707"/>
    </source>
</evidence>
<name>A0A7J8CZH3_MOLMO</name>
<keyword evidence="3" id="KW-1185">Reference proteome</keyword>
<dbReference type="EMBL" id="JACASF010000019">
    <property type="protein sequence ID" value="KAF6416225.1"/>
    <property type="molecule type" value="Genomic_DNA"/>
</dbReference>
<accession>A0A7J8CZH3</accession>